<evidence type="ECO:0000313" key="7">
    <source>
        <dbReference type="EMBL" id="EES92371.1"/>
    </source>
</evidence>
<protein>
    <submittedName>
        <fullName evidence="7">Precorrin-6Y C5,15-methyltransferase</fullName>
    </submittedName>
</protein>
<dbReference type="RefSeq" id="WP_003378998.1">
    <property type="nucleotide sequence ID" value="NZ_ACSJ01000001.1"/>
</dbReference>
<organism evidence="7 8">
    <name type="scientific">Clostridium botulinum D str. 1873</name>
    <dbReference type="NCBI Taxonomy" id="592027"/>
    <lineage>
        <taxon>Bacteria</taxon>
        <taxon>Bacillati</taxon>
        <taxon>Bacillota</taxon>
        <taxon>Clostridia</taxon>
        <taxon>Eubacteriales</taxon>
        <taxon>Clostridiaceae</taxon>
        <taxon>Clostridium</taxon>
    </lineage>
</organism>
<dbReference type="SUPFAM" id="SSF53335">
    <property type="entry name" value="S-adenosyl-L-methionine-dependent methyltransferases"/>
    <property type="match status" value="1"/>
</dbReference>
<dbReference type="PANTHER" id="PTHR43182">
    <property type="entry name" value="COBALT-PRECORRIN-6B C(15)-METHYLTRANSFERASE (DECARBOXYLATING)"/>
    <property type="match status" value="1"/>
</dbReference>
<name>A0A9P2G9D6_CLOBO</name>
<dbReference type="Pfam" id="PF13847">
    <property type="entry name" value="Methyltransf_31"/>
    <property type="match status" value="1"/>
</dbReference>
<keyword evidence="3" id="KW-0489">Methyltransferase</keyword>
<dbReference type="EMBL" id="ACSJ01000001">
    <property type="protein sequence ID" value="EES92371.1"/>
    <property type="molecule type" value="Genomic_DNA"/>
</dbReference>
<keyword evidence="2" id="KW-0169">Cobalamin biosynthesis</keyword>
<evidence type="ECO:0000256" key="2">
    <source>
        <dbReference type="ARBA" id="ARBA00022573"/>
    </source>
</evidence>
<comment type="pathway">
    <text evidence="1">Cofactor biosynthesis; adenosylcobalamin biosynthesis.</text>
</comment>
<reference evidence="7 8" key="1">
    <citation type="submission" date="2009-10" db="EMBL/GenBank/DDBJ databases">
        <authorList>
            <person name="Shrivastava S."/>
            <person name="Brinkac L.B."/>
            <person name="Brown J.L."/>
            <person name="Bruce D.B."/>
            <person name="Detter C."/>
            <person name="Green L.D."/>
            <person name="Munk C.A."/>
            <person name="Rogers Y.C."/>
            <person name="Tapia R."/>
            <person name="Saunders E.S."/>
            <person name="Sims D.R."/>
            <person name="Smith L.A."/>
            <person name="Smith T.J."/>
            <person name="Sutton G."/>
            <person name="Brettin T."/>
        </authorList>
    </citation>
    <scope>NUCLEOTIDE SEQUENCE [LARGE SCALE GENOMIC DNA]</scope>
    <source>
        <strain evidence="8">D str. 1873</strain>
    </source>
</reference>
<dbReference type="InterPro" id="IPR029063">
    <property type="entry name" value="SAM-dependent_MTases_sf"/>
</dbReference>
<feature type="domain" description="Methyltransferase" evidence="6">
    <location>
        <begin position="32"/>
        <end position="135"/>
    </location>
</feature>
<evidence type="ECO:0000256" key="4">
    <source>
        <dbReference type="ARBA" id="ARBA00022679"/>
    </source>
</evidence>
<dbReference type="GO" id="GO:0008276">
    <property type="term" value="F:protein methyltransferase activity"/>
    <property type="evidence" value="ECO:0007669"/>
    <property type="project" value="InterPro"/>
</dbReference>
<dbReference type="Proteomes" id="UP000006160">
    <property type="component" value="Unassembled WGS sequence"/>
</dbReference>
<dbReference type="AlphaFoldDB" id="A0A9P2G9D6"/>
<accession>A0A9P2G9D6</accession>
<sequence>MIYIKDDEFIRGDSPMTKEEIRILSISKMNINESSRILDIGAGTGSISIQLAKISRNGEVIAIEKNEKAIDLINKNKEKFQVNNLKVVKGEALEVCDHIDGMFNAIFIGGSGGNIEKIIRNYNNKLISKGIMVLNFITINNLYKALETLKKIDYNPEFIEVSISRSFNNTYMLKANNPIFIVWGEKNI</sequence>
<evidence type="ECO:0000259" key="6">
    <source>
        <dbReference type="Pfam" id="PF13847"/>
    </source>
</evidence>
<dbReference type="GO" id="GO:0009236">
    <property type="term" value="P:cobalamin biosynthetic process"/>
    <property type="evidence" value="ECO:0007669"/>
    <property type="project" value="UniProtKB-KW"/>
</dbReference>
<evidence type="ECO:0000256" key="1">
    <source>
        <dbReference type="ARBA" id="ARBA00004953"/>
    </source>
</evidence>
<evidence type="ECO:0000256" key="3">
    <source>
        <dbReference type="ARBA" id="ARBA00022603"/>
    </source>
</evidence>
<keyword evidence="5" id="KW-0949">S-adenosyl-L-methionine</keyword>
<evidence type="ECO:0000256" key="5">
    <source>
        <dbReference type="ARBA" id="ARBA00022691"/>
    </source>
</evidence>
<dbReference type="NCBIfam" id="TIGR02469">
    <property type="entry name" value="CbiT"/>
    <property type="match status" value="1"/>
</dbReference>
<dbReference type="CDD" id="cd02440">
    <property type="entry name" value="AdoMet_MTases"/>
    <property type="match status" value="1"/>
</dbReference>
<dbReference type="InterPro" id="IPR014008">
    <property type="entry name" value="Cbl_synth_MTase_CbiT"/>
</dbReference>
<dbReference type="GeneID" id="66318929"/>
<proteinExistence type="predicted"/>
<evidence type="ECO:0000313" key="8">
    <source>
        <dbReference type="Proteomes" id="UP000006160"/>
    </source>
</evidence>
<dbReference type="GO" id="GO:0032259">
    <property type="term" value="P:methylation"/>
    <property type="evidence" value="ECO:0007669"/>
    <property type="project" value="UniProtKB-KW"/>
</dbReference>
<gene>
    <name evidence="7" type="ORF">CLG_B0264</name>
</gene>
<comment type="caution">
    <text evidence="7">The sequence shown here is derived from an EMBL/GenBank/DDBJ whole genome shotgun (WGS) entry which is preliminary data.</text>
</comment>
<keyword evidence="4" id="KW-0808">Transferase</keyword>
<dbReference type="Gene3D" id="3.40.50.150">
    <property type="entry name" value="Vaccinia Virus protein VP39"/>
    <property type="match status" value="1"/>
</dbReference>
<dbReference type="InterPro" id="IPR025714">
    <property type="entry name" value="Methyltranfer_dom"/>
</dbReference>
<dbReference type="InterPro" id="IPR050714">
    <property type="entry name" value="Cobalamin_biosynth_MTase"/>
</dbReference>
<dbReference type="PANTHER" id="PTHR43182:SF1">
    <property type="entry name" value="COBALT-PRECORRIN-7 C(5)-METHYLTRANSFERASE"/>
    <property type="match status" value="1"/>
</dbReference>